<comment type="function">
    <text evidence="10">CRISPR (clustered regularly interspaced short palindromic repeat), is an adaptive immune system that provides protection against mobile genetic elements (viruses, transposable elements and conjugative plasmids). CRISPR clusters contain spacers, sequences complementary to antecedent mobile elements, and target invading nucleic acids. CRISPR clusters are transcribed and processed into CRISPR RNA (crRNA). Acts as a dsDNA endonuclease. Involved in the integration of spacer DNA into the CRISPR cassette.</text>
</comment>
<dbReference type="NCBIfam" id="TIGR00287">
    <property type="entry name" value="cas1"/>
    <property type="match status" value="1"/>
</dbReference>
<keyword evidence="2 10" id="KW-0479">Metal-binding</keyword>
<keyword evidence="1 10" id="KW-0540">Nuclease</keyword>
<dbReference type="Proteomes" id="UP001232001">
    <property type="component" value="Chromosome"/>
</dbReference>
<keyword evidence="4 10" id="KW-0378">Hydrolase</keyword>
<evidence type="ECO:0000256" key="6">
    <source>
        <dbReference type="ARBA" id="ARBA00023118"/>
    </source>
</evidence>
<dbReference type="HAMAP" id="MF_01470">
    <property type="entry name" value="Cas1"/>
    <property type="match status" value="1"/>
</dbReference>
<dbReference type="InterPro" id="IPR002729">
    <property type="entry name" value="CRISPR-assoc_Cas1"/>
</dbReference>
<feature type="binding site" evidence="10">
    <location>
        <position position="149"/>
    </location>
    <ligand>
        <name>Mn(2+)</name>
        <dbReference type="ChEBI" id="CHEBI:29035"/>
    </ligand>
</feature>
<protein>
    <recommendedName>
        <fullName evidence="10">CRISPR-associated endonuclease Cas1</fullName>
        <ecNumber evidence="10">3.1.-.-</ecNumber>
    </recommendedName>
</protein>
<dbReference type="NCBIfam" id="TIGR03639">
    <property type="entry name" value="cas1_NMENI"/>
    <property type="match status" value="1"/>
</dbReference>
<evidence type="ECO:0000313" key="12">
    <source>
        <dbReference type="Proteomes" id="UP001232001"/>
    </source>
</evidence>
<evidence type="ECO:0000256" key="2">
    <source>
        <dbReference type="ARBA" id="ARBA00022723"/>
    </source>
</evidence>
<comment type="similarity">
    <text evidence="10">Belongs to the CRISPR-associated endonuclease Cas1 family.</text>
</comment>
<dbReference type="Gene3D" id="1.20.120.920">
    <property type="entry name" value="CRISPR-associated endonuclease Cas1, C-terminal domain"/>
    <property type="match status" value="1"/>
</dbReference>
<keyword evidence="12" id="KW-1185">Reference proteome</keyword>
<gene>
    <name evidence="10 11" type="primary">cas1</name>
    <name evidence="11" type="ORF">P8625_07770</name>
</gene>
<dbReference type="InterPro" id="IPR019855">
    <property type="entry name" value="CRISPR-assoc_Cas1_NMENI"/>
</dbReference>
<proteinExistence type="inferred from homology"/>
<dbReference type="EMBL" id="CP122539">
    <property type="protein sequence ID" value="WGH77021.1"/>
    <property type="molecule type" value="Genomic_DNA"/>
</dbReference>
<evidence type="ECO:0000256" key="1">
    <source>
        <dbReference type="ARBA" id="ARBA00022722"/>
    </source>
</evidence>
<evidence type="ECO:0000256" key="5">
    <source>
        <dbReference type="ARBA" id="ARBA00022842"/>
    </source>
</evidence>
<dbReference type="PANTHER" id="PTHR34353:SF2">
    <property type="entry name" value="CRISPR-ASSOCIATED ENDONUCLEASE CAS1 1"/>
    <property type="match status" value="1"/>
</dbReference>
<evidence type="ECO:0000256" key="9">
    <source>
        <dbReference type="ARBA" id="ARBA00038592"/>
    </source>
</evidence>
<name>A0ABY8L6M5_9FLAO</name>
<organism evidence="11 12">
    <name type="scientific">Tenacibaculum tangerinum</name>
    <dbReference type="NCBI Taxonomy" id="3038772"/>
    <lineage>
        <taxon>Bacteria</taxon>
        <taxon>Pseudomonadati</taxon>
        <taxon>Bacteroidota</taxon>
        <taxon>Flavobacteriia</taxon>
        <taxon>Flavobacteriales</taxon>
        <taxon>Flavobacteriaceae</taxon>
        <taxon>Tenacibaculum</taxon>
    </lineage>
</organism>
<keyword evidence="7 10" id="KW-0238">DNA-binding</keyword>
<evidence type="ECO:0000256" key="8">
    <source>
        <dbReference type="ARBA" id="ARBA00023211"/>
    </source>
</evidence>
<feature type="binding site" evidence="10">
    <location>
        <position position="220"/>
    </location>
    <ligand>
        <name>Mn(2+)</name>
        <dbReference type="ChEBI" id="CHEBI:29035"/>
    </ligand>
</feature>
<accession>A0ABY8L6M5</accession>
<dbReference type="RefSeq" id="WP_279652876.1">
    <property type="nucleotide sequence ID" value="NZ_CP122539.1"/>
</dbReference>
<dbReference type="InterPro" id="IPR050646">
    <property type="entry name" value="Cas1"/>
</dbReference>
<evidence type="ECO:0000256" key="7">
    <source>
        <dbReference type="ARBA" id="ARBA00023125"/>
    </source>
</evidence>
<comment type="cofactor">
    <cofactor evidence="10">
        <name>Mg(2+)</name>
        <dbReference type="ChEBI" id="CHEBI:18420"/>
    </cofactor>
    <cofactor evidence="10">
        <name>Mn(2+)</name>
        <dbReference type="ChEBI" id="CHEBI:29035"/>
    </cofactor>
</comment>
<evidence type="ECO:0000256" key="3">
    <source>
        <dbReference type="ARBA" id="ARBA00022759"/>
    </source>
</evidence>
<evidence type="ECO:0000256" key="10">
    <source>
        <dbReference type="HAMAP-Rule" id="MF_01470"/>
    </source>
</evidence>
<keyword evidence="3 10" id="KW-0255">Endonuclease</keyword>
<sequence length="296" mass="33682">MLKRTIYIGNPSYLRLKQHQLVVACTNTKEPKGTVPIEDMALLVLDHPQITLSTQLINRLMGNTVAIVHCDNHHLPSGLMLPMAGHSQLTERWRHQLAASIPLKKQLWKQTITAKITNQKELLAKYQQPTEAMNVYLQKLVSGDETNMEGKAANHYWKYILTDFQRERFGEAPNNFLNFGYAVLRSIVARALVSSGLLPAMGIFHKNKYNPYCLADDIMEPYRPFVDLLVLEYITLHPTEEELTQQAKAHLLTIATQDVLIDAKKRPLLVAVTTTTASLYKCFTGERRTILYPLMV</sequence>
<dbReference type="PANTHER" id="PTHR34353">
    <property type="entry name" value="CRISPR-ASSOCIATED ENDONUCLEASE CAS1 1"/>
    <property type="match status" value="1"/>
</dbReference>
<comment type="subunit">
    <text evidence="9 10">Homodimer, forms a heterotetramer with a Cas2 homodimer.</text>
</comment>
<evidence type="ECO:0000256" key="4">
    <source>
        <dbReference type="ARBA" id="ARBA00022801"/>
    </source>
</evidence>
<keyword evidence="8 10" id="KW-0464">Manganese</keyword>
<evidence type="ECO:0000313" key="11">
    <source>
        <dbReference type="EMBL" id="WGH77021.1"/>
    </source>
</evidence>
<keyword evidence="6 10" id="KW-0051">Antiviral defense</keyword>
<dbReference type="GO" id="GO:0004519">
    <property type="term" value="F:endonuclease activity"/>
    <property type="evidence" value="ECO:0007669"/>
    <property type="project" value="UniProtKB-KW"/>
</dbReference>
<reference evidence="11 12" key="1">
    <citation type="submission" date="2023-04" db="EMBL/GenBank/DDBJ databases">
        <title>Tenacibaculum tangerinum sp. nov., isolated from sea tidal flat of South Korea.</title>
        <authorList>
            <person name="Lee S.H."/>
            <person name="Kim J.-J."/>
        </authorList>
    </citation>
    <scope>NUCLEOTIDE SEQUENCE [LARGE SCALE GENOMIC DNA]</scope>
    <source>
        <strain evidence="11 12">GRR-S3-23</strain>
    </source>
</reference>
<dbReference type="EC" id="3.1.-.-" evidence="10"/>
<dbReference type="Pfam" id="PF01867">
    <property type="entry name" value="Cas_Cas1"/>
    <property type="match status" value="1"/>
</dbReference>
<dbReference type="InterPro" id="IPR042206">
    <property type="entry name" value="CRISPR-assoc_Cas1_C"/>
</dbReference>
<keyword evidence="5 10" id="KW-0460">Magnesium</keyword>
<feature type="binding site" evidence="10">
    <location>
        <position position="205"/>
    </location>
    <ligand>
        <name>Mn(2+)</name>
        <dbReference type="ChEBI" id="CHEBI:29035"/>
    </ligand>
</feature>